<dbReference type="OMA" id="VNPMFRV"/>
<dbReference type="InterPro" id="IPR006139">
    <property type="entry name" value="D-isomer_2_OHA_DH_cat_dom"/>
</dbReference>
<dbReference type="PANTHER" id="PTHR10996:SF277">
    <property type="entry name" value="GLYOXYLATE REDUCTASE_HYDROXYPYRUVATE REDUCTASE"/>
    <property type="match status" value="1"/>
</dbReference>
<dbReference type="GO" id="GO:0005829">
    <property type="term" value="C:cytosol"/>
    <property type="evidence" value="ECO:0007669"/>
    <property type="project" value="TreeGrafter"/>
</dbReference>
<feature type="domain" description="D-isomer specific 2-hydroxyacid dehydrogenase catalytic" evidence="4">
    <location>
        <begin position="7"/>
        <end position="321"/>
    </location>
</feature>
<dbReference type="FunFam" id="3.40.50.720:FF:000026">
    <property type="entry name" value="Glyoxylate/hydroxypyruvate reductase B"/>
    <property type="match status" value="1"/>
</dbReference>
<dbReference type="Proteomes" id="UP000030746">
    <property type="component" value="Unassembled WGS sequence"/>
</dbReference>
<dbReference type="GO" id="GO:0030267">
    <property type="term" value="F:glyoxylate reductase (NADPH) activity"/>
    <property type="evidence" value="ECO:0007669"/>
    <property type="project" value="TreeGrafter"/>
</dbReference>
<dbReference type="Pfam" id="PF00389">
    <property type="entry name" value="2-Hacid_dh"/>
    <property type="match status" value="1"/>
</dbReference>
<dbReference type="EMBL" id="KB200129">
    <property type="protein sequence ID" value="ESP02883.1"/>
    <property type="molecule type" value="Genomic_DNA"/>
</dbReference>
<evidence type="ECO:0000256" key="1">
    <source>
        <dbReference type="ARBA" id="ARBA00023002"/>
    </source>
</evidence>
<accession>V4AYW4</accession>
<feature type="domain" description="D-isomer specific 2-hydroxyacid dehydrogenase NAD-binding" evidence="5">
    <location>
        <begin position="112"/>
        <end position="290"/>
    </location>
</feature>
<dbReference type="GO" id="GO:0008465">
    <property type="term" value="F:hydroxypyruvate reductase (NADH) activity"/>
    <property type="evidence" value="ECO:0007669"/>
    <property type="project" value="TreeGrafter"/>
</dbReference>
<evidence type="ECO:0000259" key="4">
    <source>
        <dbReference type="Pfam" id="PF00389"/>
    </source>
</evidence>
<protein>
    <recommendedName>
        <fullName evidence="2">Glyoxylate reductase/hydroxypyruvate reductase</fullName>
    </recommendedName>
</protein>
<dbReference type="GeneID" id="20244237"/>
<dbReference type="InterPro" id="IPR036291">
    <property type="entry name" value="NAD(P)-bd_dom_sf"/>
</dbReference>
<dbReference type="OrthoDB" id="298012at2759"/>
<name>V4AYW4_LOTGI</name>
<dbReference type="PROSITE" id="PS00671">
    <property type="entry name" value="D_2_HYDROXYACID_DH_3"/>
    <property type="match status" value="1"/>
</dbReference>
<dbReference type="GO" id="GO:0051287">
    <property type="term" value="F:NAD binding"/>
    <property type="evidence" value="ECO:0007669"/>
    <property type="project" value="InterPro"/>
</dbReference>
<evidence type="ECO:0000259" key="5">
    <source>
        <dbReference type="Pfam" id="PF02826"/>
    </source>
</evidence>
<dbReference type="SUPFAM" id="SSF51735">
    <property type="entry name" value="NAD(P)-binding Rossmann-fold domains"/>
    <property type="match status" value="1"/>
</dbReference>
<sequence>MSSKPLVFLTRPSPPNGVELLAKECEIRMWKEETPISREDFLKQSRGANALFIHPSVKIDDELLDSVGTQLKVVGTMSVGLDHVDIEACKKRGVKVGYTPDVLTSSVAELTVGLLIATARKLKPGFEAAITGQWKWQSGLWMTGIKLEGKVLGIVGLGRIGIAVAKRLKGFGFSKIVYCGRSESSRAPEVSAEYATFDDVLKQSDFVVATCSVHAGNKELFDQKAFTTMKKTAIFINVTRGALVNQDDLYDALASGEIYAAGIDVTTPEPLPPDHKLHQLPNITISPHLGSATREAREAMCGLTALNILAGLKDQPLPSPVPL</sequence>
<dbReference type="CDD" id="cd05301">
    <property type="entry name" value="GDH"/>
    <property type="match status" value="1"/>
</dbReference>
<dbReference type="InterPro" id="IPR029753">
    <property type="entry name" value="D-isomer_DH_CS"/>
</dbReference>
<comment type="similarity">
    <text evidence="3">Belongs to the D-isomer specific 2-hydroxyacid dehydrogenase family.</text>
</comment>
<dbReference type="STRING" id="225164.V4AYW4"/>
<gene>
    <name evidence="6" type="ORF">LOTGIDRAFT_177834</name>
</gene>
<keyword evidence="7" id="KW-1185">Reference proteome</keyword>
<dbReference type="CTD" id="20244237"/>
<organism evidence="6 7">
    <name type="scientific">Lottia gigantea</name>
    <name type="common">Giant owl limpet</name>
    <dbReference type="NCBI Taxonomy" id="225164"/>
    <lineage>
        <taxon>Eukaryota</taxon>
        <taxon>Metazoa</taxon>
        <taxon>Spiralia</taxon>
        <taxon>Lophotrochozoa</taxon>
        <taxon>Mollusca</taxon>
        <taxon>Gastropoda</taxon>
        <taxon>Patellogastropoda</taxon>
        <taxon>Lottioidea</taxon>
        <taxon>Lottiidae</taxon>
        <taxon>Lottia</taxon>
    </lineage>
</organism>
<dbReference type="PANTHER" id="PTHR10996">
    <property type="entry name" value="2-HYDROXYACID DEHYDROGENASE-RELATED"/>
    <property type="match status" value="1"/>
</dbReference>
<evidence type="ECO:0000313" key="6">
    <source>
        <dbReference type="EMBL" id="ESP02883.1"/>
    </source>
</evidence>
<dbReference type="InterPro" id="IPR006140">
    <property type="entry name" value="D-isomer_DH_NAD-bd"/>
</dbReference>
<dbReference type="AlphaFoldDB" id="V4AYW4"/>
<reference evidence="6 7" key="1">
    <citation type="journal article" date="2013" name="Nature">
        <title>Insights into bilaterian evolution from three spiralian genomes.</title>
        <authorList>
            <person name="Simakov O."/>
            <person name="Marletaz F."/>
            <person name="Cho S.J."/>
            <person name="Edsinger-Gonzales E."/>
            <person name="Havlak P."/>
            <person name="Hellsten U."/>
            <person name="Kuo D.H."/>
            <person name="Larsson T."/>
            <person name="Lv J."/>
            <person name="Arendt D."/>
            <person name="Savage R."/>
            <person name="Osoegawa K."/>
            <person name="de Jong P."/>
            <person name="Grimwood J."/>
            <person name="Chapman J.A."/>
            <person name="Shapiro H."/>
            <person name="Aerts A."/>
            <person name="Otillar R.P."/>
            <person name="Terry A.Y."/>
            <person name="Boore J.L."/>
            <person name="Grigoriev I.V."/>
            <person name="Lindberg D.R."/>
            <person name="Seaver E.C."/>
            <person name="Weisblat D.A."/>
            <person name="Putnam N.H."/>
            <person name="Rokhsar D.S."/>
        </authorList>
    </citation>
    <scope>NUCLEOTIDE SEQUENCE [LARGE SCALE GENOMIC DNA]</scope>
</reference>
<dbReference type="RefSeq" id="XP_009046353.1">
    <property type="nucleotide sequence ID" value="XM_009048105.1"/>
</dbReference>
<proteinExistence type="inferred from homology"/>
<evidence type="ECO:0000256" key="3">
    <source>
        <dbReference type="RuleBase" id="RU003719"/>
    </source>
</evidence>
<evidence type="ECO:0000313" key="7">
    <source>
        <dbReference type="Proteomes" id="UP000030746"/>
    </source>
</evidence>
<dbReference type="HOGENOM" id="CLU_019796_1_2_1"/>
<dbReference type="KEGG" id="lgi:LOTGIDRAFT_177834"/>
<evidence type="ECO:0000256" key="2">
    <source>
        <dbReference type="ARBA" id="ARBA00073306"/>
    </source>
</evidence>
<dbReference type="Pfam" id="PF02826">
    <property type="entry name" value="2-Hacid_dh_C"/>
    <property type="match status" value="1"/>
</dbReference>
<keyword evidence="1 3" id="KW-0560">Oxidoreductase</keyword>
<dbReference type="SUPFAM" id="SSF52283">
    <property type="entry name" value="Formate/glycerate dehydrogenase catalytic domain-like"/>
    <property type="match status" value="1"/>
</dbReference>
<dbReference type="InterPro" id="IPR050223">
    <property type="entry name" value="D-isomer_2-hydroxyacid_DH"/>
</dbReference>
<dbReference type="Gene3D" id="3.40.50.720">
    <property type="entry name" value="NAD(P)-binding Rossmann-like Domain"/>
    <property type="match status" value="2"/>
</dbReference>